<accession>G7DY43</accession>
<keyword evidence="4" id="KW-1185">Reference proteome</keyword>
<reference evidence="3 4" key="2">
    <citation type="journal article" date="2012" name="Open Biol.">
        <title>Characteristics of nucleosomes and linker DNA regions on the genome of the basidiomycete Mixia osmundae revealed by mono- and dinucleosome mapping.</title>
        <authorList>
            <person name="Nishida H."/>
            <person name="Kondo S."/>
            <person name="Matsumoto T."/>
            <person name="Suzuki Y."/>
            <person name="Yoshikawa H."/>
            <person name="Taylor T.D."/>
            <person name="Sugiyama J."/>
        </authorList>
    </citation>
    <scope>NUCLEOTIDE SEQUENCE [LARGE SCALE GENOMIC DNA]</scope>
    <source>
        <strain evidence="4">CBS 9802 / IAM 14324 / JCM 22182 / KY 12970</strain>
    </source>
</reference>
<dbReference type="InParanoid" id="G7DY43"/>
<name>G7DY43_MIXOS</name>
<keyword evidence="2" id="KW-0472">Membrane</keyword>
<dbReference type="AlphaFoldDB" id="G7DY43"/>
<keyword evidence="2" id="KW-1133">Transmembrane helix</keyword>
<feature type="region of interest" description="Disordered" evidence="1">
    <location>
        <begin position="1"/>
        <end position="102"/>
    </location>
</feature>
<dbReference type="STRING" id="764103.G7DY43"/>
<reference evidence="3 4" key="1">
    <citation type="journal article" date="2011" name="J. Gen. Appl. Microbiol.">
        <title>Draft genome sequencing of the enigmatic basidiomycete Mixia osmundae.</title>
        <authorList>
            <person name="Nishida H."/>
            <person name="Nagatsuka Y."/>
            <person name="Sugiyama J."/>
        </authorList>
    </citation>
    <scope>NUCLEOTIDE SEQUENCE [LARGE SCALE GENOMIC DNA]</scope>
    <source>
        <strain evidence="4">CBS 9802 / IAM 14324 / JCM 22182 / KY 12970</strain>
    </source>
</reference>
<feature type="transmembrane region" description="Helical" evidence="2">
    <location>
        <begin position="179"/>
        <end position="202"/>
    </location>
</feature>
<evidence type="ECO:0000256" key="2">
    <source>
        <dbReference type="SAM" id="Phobius"/>
    </source>
</evidence>
<evidence type="ECO:0000313" key="3">
    <source>
        <dbReference type="EMBL" id="GAA95503.1"/>
    </source>
</evidence>
<feature type="compositionally biased region" description="Low complexity" evidence="1">
    <location>
        <begin position="44"/>
        <end position="59"/>
    </location>
</feature>
<dbReference type="OrthoDB" id="2596020at2759"/>
<comment type="caution">
    <text evidence="3">The sequence shown here is derived from an EMBL/GenBank/DDBJ whole genome shotgun (WGS) entry which is preliminary data.</text>
</comment>
<feature type="compositionally biased region" description="Pro residues" evidence="1">
    <location>
        <begin position="87"/>
        <end position="97"/>
    </location>
</feature>
<proteinExistence type="predicted"/>
<dbReference type="EMBL" id="BABT02000062">
    <property type="protein sequence ID" value="GAA95503.1"/>
    <property type="molecule type" value="Genomic_DNA"/>
</dbReference>
<evidence type="ECO:0000313" key="4">
    <source>
        <dbReference type="Proteomes" id="UP000009131"/>
    </source>
</evidence>
<protein>
    <submittedName>
        <fullName evidence="3">Uncharacterized protein</fullName>
    </submittedName>
</protein>
<evidence type="ECO:0000256" key="1">
    <source>
        <dbReference type="SAM" id="MobiDB-lite"/>
    </source>
</evidence>
<gene>
    <name evidence="3" type="primary">Mo02158</name>
    <name evidence="3" type="ORF">E5Q_02158</name>
</gene>
<dbReference type="RefSeq" id="XP_014570015.1">
    <property type="nucleotide sequence ID" value="XM_014714529.1"/>
</dbReference>
<sequence length="210" mass="23043">MQSNGSPATSERKPLLARQANAPRSNFGSAAIRFPQAAQRDAVPTGAPAATAGTDPIGPRESGSPRRSQLQVRPKMTRPNSRVYTPLPMPPPHPPTPWEDEQATASQWVTYLVPTWLLPASMRPSARVDLEASRAQDYISQRSAPGDGHAIAEQHERLPGLPKVTRECLAAEIKCYGRYIVPVLLIFGVLAIGLLLMMTNFIERKRHEQP</sequence>
<dbReference type="Proteomes" id="UP000009131">
    <property type="component" value="Unassembled WGS sequence"/>
</dbReference>
<organism evidence="3 4">
    <name type="scientific">Mixia osmundae (strain CBS 9802 / IAM 14324 / JCM 22182 / KY 12970)</name>
    <dbReference type="NCBI Taxonomy" id="764103"/>
    <lineage>
        <taxon>Eukaryota</taxon>
        <taxon>Fungi</taxon>
        <taxon>Dikarya</taxon>
        <taxon>Basidiomycota</taxon>
        <taxon>Pucciniomycotina</taxon>
        <taxon>Mixiomycetes</taxon>
        <taxon>Mixiales</taxon>
        <taxon>Mixiaceae</taxon>
        <taxon>Mixia</taxon>
    </lineage>
</organism>
<dbReference type="HOGENOM" id="CLU_1310408_0_0_1"/>
<keyword evidence="2" id="KW-0812">Transmembrane</keyword>